<dbReference type="PANTHER" id="PTHR12242:SF10">
    <property type="entry name" value="TRANSMEMBRANE PROTEIN"/>
    <property type="match status" value="1"/>
</dbReference>
<feature type="transmembrane region" description="Helical" evidence="1">
    <location>
        <begin position="293"/>
        <end position="313"/>
    </location>
</feature>
<proteinExistence type="predicted"/>
<reference evidence="3 4" key="1">
    <citation type="submission" date="2025-04" db="UniProtKB">
        <authorList>
            <consortium name="RefSeq"/>
        </authorList>
    </citation>
    <scope>IDENTIFICATION</scope>
    <source>
        <strain evidence="3 4">OHB3-1</strain>
    </source>
</reference>
<feature type="transmembrane region" description="Helical" evidence="1">
    <location>
        <begin position="111"/>
        <end position="130"/>
    </location>
</feature>
<feature type="transmembrane region" description="Helical" evidence="1">
    <location>
        <begin position="256"/>
        <end position="281"/>
    </location>
</feature>
<dbReference type="KEGG" id="mcha:111005019"/>
<protein>
    <submittedName>
        <fullName evidence="3 4">Uncharacterized protein LOC111005019 isoform X1</fullName>
    </submittedName>
</protein>
<dbReference type="GO" id="GO:0016020">
    <property type="term" value="C:membrane"/>
    <property type="evidence" value="ECO:0007669"/>
    <property type="project" value="TreeGrafter"/>
</dbReference>
<sequence length="332" mass="37226">MVIETNTLSYWLNWRFFLCALFLASIMVVAAVLIWTYEGFKRRKSESGDDSQDSVGSLYEDEFWRTCLKGIHPAWLLAYRMLAFAVLLALIIGDAVVSGGGIFLFYTQWTFTLVTLYFGLATSFSIYGCCRKCNNSGSSTECTSLDAERGTYVPPTLGDGSPDVSNTAKGSDSHEDFHTRKAAGVGGYAFQIIFQTSAGAVVLTDIVFWFILYPYLLSQNRGLSFFIVTMHSVNAVCLLGETILNGLRYPFFRIGYFVMWTGIFVLFQWILHACVSMPWPYPFLELSTPYAPLWYAGVGLMNIPCFGAFALVIRMKQSLLQRLFPESFQGSS</sequence>
<name>A0A6J1BRD9_MOMCH</name>
<organism evidence="2 3">
    <name type="scientific">Momordica charantia</name>
    <name type="common">Bitter gourd</name>
    <name type="synonym">Balsam pear</name>
    <dbReference type="NCBI Taxonomy" id="3673"/>
    <lineage>
        <taxon>Eukaryota</taxon>
        <taxon>Viridiplantae</taxon>
        <taxon>Streptophyta</taxon>
        <taxon>Embryophyta</taxon>
        <taxon>Tracheophyta</taxon>
        <taxon>Spermatophyta</taxon>
        <taxon>Magnoliopsida</taxon>
        <taxon>eudicotyledons</taxon>
        <taxon>Gunneridae</taxon>
        <taxon>Pentapetalae</taxon>
        <taxon>rosids</taxon>
        <taxon>fabids</taxon>
        <taxon>Cucurbitales</taxon>
        <taxon>Cucurbitaceae</taxon>
        <taxon>Momordiceae</taxon>
        <taxon>Momordica</taxon>
    </lineage>
</organism>
<evidence type="ECO:0000313" key="3">
    <source>
        <dbReference type="RefSeq" id="XP_022132055.1"/>
    </source>
</evidence>
<dbReference type="GeneID" id="111005019"/>
<feature type="transmembrane region" description="Helical" evidence="1">
    <location>
        <begin position="188"/>
        <end position="211"/>
    </location>
</feature>
<gene>
    <name evidence="3 4" type="primary">LOC111005019</name>
</gene>
<keyword evidence="2" id="KW-1185">Reference proteome</keyword>
<feature type="transmembrane region" description="Helical" evidence="1">
    <location>
        <begin position="223"/>
        <end position="244"/>
    </location>
</feature>
<accession>A0A6J1BRD9</accession>
<dbReference type="RefSeq" id="XP_022132055.1">
    <property type="nucleotide sequence ID" value="XM_022276363.1"/>
</dbReference>
<keyword evidence="1" id="KW-0812">Transmembrane</keyword>
<dbReference type="AlphaFoldDB" id="A0A6J1BRD9"/>
<evidence type="ECO:0000313" key="2">
    <source>
        <dbReference type="Proteomes" id="UP000504603"/>
    </source>
</evidence>
<evidence type="ECO:0000256" key="1">
    <source>
        <dbReference type="SAM" id="Phobius"/>
    </source>
</evidence>
<keyword evidence="1" id="KW-0472">Membrane</keyword>
<evidence type="ECO:0000313" key="4">
    <source>
        <dbReference type="RefSeq" id="XP_022132057.1"/>
    </source>
</evidence>
<dbReference type="OrthoDB" id="419711at2759"/>
<dbReference type="Proteomes" id="UP000504603">
    <property type="component" value="Unplaced"/>
</dbReference>
<dbReference type="PANTHER" id="PTHR12242">
    <property type="entry name" value="OS02G0130600 PROTEIN-RELATED"/>
    <property type="match status" value="1"/>
</dbReference>
<dbReference type="RefSeq" id="XP_022132057.1">
    <property type="nucleotide sequence ID" value="XM_022276365.1"/>
</dbReference>
<feature type="transmembrane region" description="Helical" evidence="1">
    <location>
        <begin position="12"/>
        <end position="35"/>
    </location>
</feature>
<keyword evidence="1" id="KW-1133">Transmembrane helix</keyword>
<feature type="transmembrane region" description="Helical" evidence="1">
    <location>
        <begin position="82"/>
        <end position="105"/>
    </location>
</feature>